<dbReference type="Proteomes" id="UP000267469">
    <property type="component" value="Unassembled WGS sequence"/>
</dbReference>
<organism evidence="2 3">
    <name type="scientific">Sinomicrobium pectinilyticum</name>
    <dbReference type="NCBI Taxonomy" id="1084421"/>
    <lineage>
        <taxon>Bacteria</taxon>
        <taxon>Pseudomonadati</taxon>
        <taxon>Bacteroidota</taxon>
        <taxon>Flavobacteriia</taxon>
        <taxon>Flavobacteriales</taxon>
        <taxon>Flavobacteriaceae</taxon>
        <taxon>Sinomicrobium</taxon>
    </lineage>
</organism>
<proteinExistence type="predicted"/>
<comment type="caution">
    <text evidence="2">The sequence shown here is derived from an EMBL/GenBank/DDBJ whole genome shotgun (WGS) entry which is preliminary data.</text>
</comment>
<dbReference type="RefSeq" id="WP_123215186.1">
    <property type="nucleotide sequence ID" value="NZ_RJTM01000030.1"/>
</dbReference>
<evidence type="ECO:0000259" key="1">
    <source>
        <dbReference type="Pfam" id="PF05368"/>
    </source>
</evidence>
<reference evidence="2 3" key="1">
    <citation type="submission" date="2018-10" db="EMBL/GenBank/DDBJ databases">
        <title>Sinomicrobium pectinilyticum sp. nov., a pectinase-producing bacterium isolated from alkaline and saline soil, and emended description of the genus Sinomicrobium.</title>
        <authorList>
            <person name="Cheng B."/>
            <person name="Li C."/>
            <person name="Lai Q."/>
            <person name="Du M."/>
            <person name="Shao Z."/>
            <person name="Xu P."/>
            <person name="Yang C."/>
        </authorList>
    </citation>
    <scope>NUCLEOTIDE SEQUENCE [LARGE SCALE GENOMIC DNA]</scope>
    <source>
        <strain evidence="2 3">5DNS001</strain>
    </source>
</reference>
<dbReference type="Gene3D" id="3.40.50.720">
    <property type="entry name" value="NAD(P)-binding Rossmann-like Domain"/>
    <property type="match status" value="1"/>
</dbReference>
<dbReference type="Pfam" id="PF05368">
    <property type="entry name" value="NmrA"/>
    <property type="match status" value="1"/>
</dbReference>
<accession>A0A3N0ERJ7</accession>
<keyword evidence="3" id="KW-1185">Reference proteome</keyword>
<protein>
    <submittedName>
        <fullName evidence="2">NAD-dependent dehydratase</fullName>
    </submittedName>
</protein>
<dbReference type="InterPro" id="IPR036291">
    <property type="entry name" value="NAD(P)-bd_dom_sf"/>
</dbReference>
<evidence type="ECO:0000313" key="2">
    <source>
        <dbReference type="EMBL" id="RNL90394.1"/>
    </source>
</evidence>
<dbReference type="PANTHER" id="PTHR43162:SF1">
    <property type="entry name" value="PRESTALK A DIFFERENTIATION PROTEIN A"/>
    <property type="match status" value="1"/>
</dbReference>
<name>A0A3N0ERJ7_SINP1</name>
<sequence>MKITVTGSLGHIGRTLTEILMEKGAELKVISSNPERKKSIEEFGATAAIGSLEDVGFLVENFKGAAAVFTMVPPNNYFDPNLDLIAYYKRLGENYAKAISEANVKHVVNLSTIGGHLEEGNGILKGAYYVEETLNKLPSGISITHIRPTSFYYNLYGYMETIKSDGAIYANYGNSPIPWVSPEDIAQAVAEELTRLNSGRKIRYVASEELTGDQTAEILGKAIGRPELKWQLISDEAVTDRLKAIGMNPGIAEGLTELYAGLRTGLLAEDYQKNKPQPMGKVKLKDFAKEFARIYHNN</sequence>
<dbReference type="SUPFAM" id="SSF51735">
    <property type="entry name" value="NAD(P)-binding Rossmann-fold domains"/>
    <property type="match status" value="1"/>
</dbReference>
<dbReference type="InterPro" id="IPR051604">
    <property type="entry name" value="Ergot_Alk_Oxidoreductase"/>
</dbReference>
<dbReference type="PANTHER" id="PTHR43162">
    <property type="match status" value="1"/>
</dbReference>
<dbReference type="AlphaFoldDB" id="A0A3N0ERJ7"/>
<dbReference type="InterPro" id="IPR008030">
    <property type="entry name" value="NmrA-like"/>
</dbReference>
<dbReference type="OrthoDB" id="2149806at2"/>
<dbReference type="EMBL" id="RJTM01000030">
    <property type="protein sequence ID" value="RNL90394.1"/>
    <property type="molecule type" value="Genomic_DNA"/>
</dbReference>
<feature type="domain" description="NmrA-like" evidence="1">
    <location>
        <begin position="2"/>
        <end position="256"/>
    </location>
</feature>
<gene>
    <name evidence="2" type="ORF">ED312_06400</name>
</gene>
<evidence type="ECO:0000313" key="3">
    <source>
        <dbReference type="Proteomes" id="UP000267469"/>
    </source>
</evidence>
<dbReference type="Gene3D" id="3.90.25.10">
    <property type="entry name" value="UDP-galactose 4-epimerase, domain 1"/>
    <property type="match status" value="1"/>
</dbReference>